<evidence type="ECO:0000256" key="1">
    <source>
        <dbReference type="ARBA" id="ARBA00000085"/>
    </source>
</evidence>
<evidence type="ECO:0000256" key="2">
    <source>
        <dbReference type="ARBA" id="ARBA00012438"/>
    </source>
</evidence>
<feature type="domain" description="Histidine kinase" evidence="7">
    <location>
        <begin position="1094"/>
        <end position="1283"/>
    </location>
</feature>
<dbReference type="RefSeq" id="WP_248652927.1">
    <property type="nucleotide sequence ID" value="NZ_CP096661.1"/>
</dbReference>
<dbReference type="Gene3D" id="2.10.70.100">
    <property type="match status" value="1"/>
</dbReference>
<reference evidence="10 11" key="1">
    <citation type="submission" date="2022-04" db="EMBL/GenBank/DDBJ databases">
        <title>Diverse halophilic archaea isolated from saline environments.</title>
        <authorList>
            <person name="Cui H.-L."/>
        </authorList>
    </citation>
    <scope>NUCLEOTIDE SEQUENCE [LARGE SCALE GENOMIC DNA]</scope>
    <source>
        <strain evidence="10 11">XZYJT49</strain>
        <plasmid evidence="10 11">unnamed2</plasmid>
    </source>
</reference>
<feature type="domain" description="PAS" evidence="8">
    <location>
        <begin position="829"/>
        <end position="900"/>
    </location>
</feature>
<feature type="domain" description="PAC" evidence="9">
    <location>
        <begin position="514"/>
        <end position="565"/>
    </location>
</feature>
<dbReference type="InterPro" id="IPR003594">
    <property type="entry name" value="HATPase_dom"/>
</dbReference>
<feature type="domain" description="PAS" evidence="8">
    <location>
        <begin position="83"/>
        <end position="153"/>
    </location>
</feature>
<evidence type="ECO:0000256" key="6">
    <source>
        <dbReference type="SAM" id="Coils"/>
    </source>
</evidence>
<feature type="domain" description="PAS" evidence="8">
    <location>
        <begin position="950"/>
        <end position="1023"/>
    </location>
</feature>
<dbReference type="InterPro" id="IPR003661">
    <property type="entry name" value="HisK_dim/P_dom"/>
</dbReference>
<accession>A0A8U0I2J3</accession>
<dbReference type="NCBIfam" id="TIGR00229">
    <property type="entry name" value="sensory_box"/>
    <property type="match status" value="8"/>
</dbReference>
<dbReference type="CDD" id="cd00082">
    <property type="entry name" value="HisKA"/>
    <property type="match status" value="1"/>
</dbReference>
<dbReference type="Pfam" id="PF08447">
    <property type="entry name" value="PAS_3"/>
    <property type="match status" value="2"/>
</dbReference>
<feature type="domain" description="PAC" evidence="9">
    <location>
        <begin position="379"/>
        <end position="441"/>
    </location>
</feature>
<evidence type="ECO:0000256" key="4">
    <source>
        <dbReference type="ARBA" id="ARBA00022679"/>
    </source>
</evidence>
<keyword evidence="3" id="KW-0597">Phosphoprotein</keyword>
<sequence>MSSGQTSSEDVLAAANRVGAAGEPFTASEIAEELGCARRIAVNKLEELTEQGDIESKEIGTQSRIWWRPTDCLKSPSKNRENLETELEEVFGRISDAFYALDTDWQFTYVSDYAEELIHYQDEGLVGKNLWEVFEWAEDSPLDKEYREAMETQEPTSFEFYSPDPLDTWYEVHAYPSDTGLSVYFQDISERKRRERALEESEHRYRTLVENFPNGAVTLVNEELQYQTVGGQPITSGTTRETLEGKPVREALPETLADELVPRYEAALEGESSSFETESDGRIYQIQILPVYDDDGEIFAALGVSQDITEQKQNQQQVAESERRYRTLAEYFPNGIVTLFDHDLRYTLASGRGFENIPVEPSDLEGKQFDEVWGDETAEELRPAFEAALDGEQRTVELEYVDREWVVHAVPITDERGDVFAGMTMAQDITERKERERELQRYREYTDKVLNAIDDVFYILDESGNLQRWNDTLCEVTGYHSDEVESMHIFEFFDEEAHTEIASAIRDGLETGDAHIKTEVVTKHGDRIPYEFVASALEDPDGERVLAGIGRDITDQKEREQTLQDAKEQLEAATEAGAVGTWEWNIVDDEFVAGTSFARTFGIDPEDAREGVSIDRLLSSIHEDDRERVEQAIENVIETCGEYEEEYRVWNADDELRWVVARGHVECDEDGNPIRFPGALTDITDRKQTEQELAAQRKQLETLFEVLPVGVMVADGSGDIIEANEIAKAIWGVEEFDAETVAEYEQYTAWWADTGEQIDPEEWTLARVLRGEEVEDPDIYEIEAADSGRRTIMAHGMPIRGADGEVSRAVATLTDITERRESQRQLEESERRYRTLAENFPNGAVGLFDEDLKYTAVGGQLLDEVGVTPEDRIGKSVYEIYPDELFSEVEQYFHATLDGETNSFETQYHGLHLFNHTLPVRNADGDVFAGMLVVQDVTDQREVEQELRKSEAKFRTLAENLEEVVWMSDPETREFLYVNPAFEEIWGRDRETLYEEPRSFLDGVHPEDRDRVQNVYDSMPETESDIEYRIVRPDGEVRWLHVRSGHVRDDDGDTVRIVGIAEDVTDRVEREQQLEETVEQLKESNERLESFASMLAHELRNPVTIGQIYSQQLPAETDAEAVKYVTEAFDRIEDMVDVMLILTRGRDAVGEQTPIQLADIAREAWDKVNTPGASIEVDIDYTIQADETYIEHLFRNLFENAVEHGGSDVTITVGELPDGFYVADDGVGIPADERDTVFEAGYTTAAEQGGTGLGLAFVQKLADVYGWDCTVTESSDGGARFEFVNVTTSR</sequence>
<dbReference type="InterPro" id="IPR052162">
    <property type="entry name" value="Sensor_kinase/Photoreceptor"/>
</dbReference>
<dbReference type="PANTHER" id="PTHR43304:SF1">
    <property type="entry name" value="PAC DOMAIN-CONTAINING PROTEIN"/>
    <property type="match status" value="1"/>
</dbReference>
<keyword evidence="11" id="KW-1185">Reference proteome</keyword>
<evidence type="ECO:0000259" key="7">
    <source>
        <dbReference type="PROSITE" id="PS50109"/>
    </source>
</evidence>
<dbReference type="SMART" id="SM00387">
    <property type="entry name" value="HATPase_c"/>
    <property type="match status" value="1"/>
</dbReference>
<geneLocation type="plasmid" evidence="10 11">
    <name>unnamed2</name>
</geneLocation>
<evidence type="ECO:0000256" key="5">
    <source>
        <dbReference type="ARBA" id="ARBA00022777"/>
    </source>
</evidence>
<dbReference type="Proteomes" id="UP000830729">
    <property type="component" value="Plasmid unnamed2"/>
</dbReference>
<feature type="coiled-coil region" evidence="6">
    <location>
        <begin position="1067"/>
        <end position="1094"/>
    </location>
</feature>
<feature type="domain" description="PAS" evidence="8">
    <location>
        <begin position="442"/>
        <end position="512"/>
    </location>
</feature>
<organism evidence="10 11">
    <name type="scientific">Halorussus limi</name>
    <dbReference type="NCBI Taxonomy" id="2938695"/>
    <lineage>
        <taxon>Archaea</taxon>
        <taxon>Methanobacteriati</taxon>
        <taxon>Methanobacteriota</taxon>
        <taxon>Stenosarchaea group</taxon>
        <taxon>Halobacteria</taxon>
        <taxon>Halobacteriales</taxon>
        <taxon>Haladaptataceae</taxon>
        <taxon>Halorussus</taxon>
    </lineage>
</organism>
<dbReference type="PROSITE" id="PS50113">
    <property type="entry name" value="PAC"/>
    <property type="match status" value="7"/>
</dbReference>
<dbReference type="SMART" id="SM00086">
    <property type="entry name" value="PAC"/>
    <property type="match status" value="5"/>
</dbReference>
<comment type="catalytic activity">
    <reaction evidence="1">
        <text>ATP + protein L-histidine = ADP + protein N-phospho-L-histidine.</text>
        <dbReference type="EC" id="2.7.13.3"/>
    </reaction>
</comment>
<dbReference type="SUPFAM" id="SSF47384">
    <property type="entry name" value="Homodimeric domain of signal transducing histidine kinase"/>
    <property type="match status" value="1"/>
</dbReference>
<dbReference type="EC" id="2.7.13.3" evidence="2"/>
<dbReference type="KEGG" id="halx:M0R89_20730"/>
<dbReference type="CDD" id="cd00130">
    <property type="entry name" value="PAS"/>
    <property type="match status" value="5"/>
</dbReference>
<dbReference type="EMBL" id="CP096661">
    <property type="protein sequence ID" value="UPV76894.1"/>
    <property type="molecule type" value="Genomic_DNA"/>
</dbReference>
<name>A0A8U0I2J3_9EURY</name>
<dbReference type="CDD" id="cd00075">
    <property type="entry name" value="HATPase"/>
    <property type="match status" value="1"/>
</dbReference>
<evidence type="ECO:0000259" key="9">
    <source>
        <dbReference type="PROSITE" id="PS50113"/>
    </source>
</evidence>
<dbReference type="Gene3D" id="1.10.287.130">
    <property type="match status" value="1"/>
</dbReference>
<dbReference type="PROSITE" id="PS50112">
    <property type="entry name" value="PAS"/>
    <property type="match status" value="4"/>
</dbReference>
<dbReference type="GeneID" id="72187679"/>
<feature type="domain" description="PAC" evidence="9">
    <location>
        <begin position="643"/>
        <end position="695"/>
    </location>
</feature>
<gene>
    <name evidence="10" type="ORF">M0R89_20730</name>
</gene>
<keyword evidence="10" id="KW-0614">Plasmid</keyword>
<dbReference type="InterPro" id="IPR001610">
    <property type="entry name" value="PAC"/>
</dbReference>
<dbReference type="Pfam" id="PF08448">
    <property type="entry name" value="PAS_4"/>
    <property type="match status" value="6"/>
</dbReference>
<dbReference type="InterPro" id="IPR036097">
    <property type="entry name" value="HisK_dim/P_sf"/>
</dbReference>
<feature type="domain" description="PAC" evidence="9">
    <location>
        <begin position="887"/>
        <end position="949"/>
    </location>
</feature>
<feature type="domain" description="PAC" evidence="9">
    <location>
        <begin position="268"/>
        <end position="320"/>
    </location>
</feature>
<dbReference type="InterPro" id="IPR035965">
    <property type="entry name" value="PAS-like_dom_sf"/>
</dbReference>
<dbReference type="PANTHER" id="PTHR43304">
    <property type="entry name" value="PHYTOCHROME-LIKE PROTEIN CPH1"/>
    <property type="match status" value="1"/>
</dbReference>
<dbReference type="SUPFAM" id="SSF55785">
    <property type="entry name" value="PYP-like sensor domain (PAS domain)"/>
    <property type="match status" value="8"/>
</dbReference>
<dbReference type="InterPro" id="IPR013655">
    <property type="entry name" value="PAS_fold_3"/>
</dbReference>
<feature type="domain" description="PAC" evidence="9">
    <location>
        <begin position="1024"/>
        <end position="1076"/>
    </location>
</feature>
<keyword evidence="5" id="KW-0418">Kinase</keyword>
<protein>
    <recommendedName>
        <fullName evidence="2">histidine kinase</fullName>
        <ecNumber evidence="2">2.7.13.3</ecNumber>
    </recommendedName>
</protein>
<evidence type="ECO:0000313" key="11">
    <source>
        <dbReference type="Proteomes" id="UP000830729"/>
    </source>
</evidence>
<evidence type="ECO:0000313" key="10">
    <source>
        <dbReference type="EMBL" id="UPV76894.1"/>
    </source>
</evidence>
<dbReference type="Pfam" id="PF00512">
    <property type="entry name" value="HisKA"/>
    <property type="match status" value="1"/>
</dbReference>
<feature type="domain" description="PAC" evidence="9">
    <location>
        <begin position="775"/>
        <end position="828"/>
    </location>
</feature>
<dbReference type="Gene3D" id="3.30.565.10">
    <property type="entry name" value="Histidine kinase-like ATPase, C-terminal domain"/>
    <property type="match status" value="1"/>
</dbReference>
<dbReference type="InterPro" id="IPR013656">
    <property type="entry name" value="PAS_4"/>
</dbReference>
<keyword evidence="6" id="KW-0175">Coiled coil</keyword>
<dbReference type="SMART" id="SM00091">
    <property type="entry name" value="PAS"/>
    <property type="match status" value="8"/>
</dbReference>
<dbReference type="SUPFAM" id="SSF55874">
    <property type="entry name" value="ATPase domain of HSP90 chaperone/DNA topoisomerase II/histidine kinase"/>
    <property type="match status" value="1"/>
</dbReference>
<dbReference type="PROSITE" id="PS50109">
    <property type="entry name" value="HIS_KIN"/>
    <property type="match status" value="1"/>
</dbReference>
<evidence type="ECO:0000259" key="8">
    <source>
        <dbReference type="PROSITE" id="PS50112"/>
    </source>
</evidence>
<evidence type="ECO:0000256" key="3">
    <source>
        <dbReference type="ARBA" id="ARBA00022553"/>
    </source>
</evidence>
<dbReference type="InterPro" id="IPR005467">
    <property type="entry name" value="His_kinase_dom"/>
</dbReference>
<keyword evidence="4" id="KW-0808">Transferase</keyword>
<dbReference type="GO" id="GO:0000155">
    <property type="term" value="F:phosphorelay sensor kinase activity"/>
    <property type="evidence" value="ECO:0007669"/>
    <property type="project" value="InterPro"/>
</dbReference>
<dbReference type="SMART" id="SM00388">
    <property type="entry name" value="HisKA"/>
    <property type="match status" value="1"/>
</dbReference>
<dbReference type="InterPro" id="IPR000700">
    <property type="entry name" value="PAS-assoc_C"/>
</dbReference>
<dbReference type="Pfam" id="PF02518">
    <property type="entry name" value="HATPase_c"/>
    <property type="match status" value="1"/>
</dbReference>
<dbReference type="InterPro" id="IPR036890">
    <property type="entry name" value="HATPase_C_sf"/>
</dbReference>
<dbReference type="InterPro" id="IPR000014">
    <property type="entry name" value="PAS"/>
</dbReference>
<proteinExistence type="predicted"/>
<dbReference type="Gene3D" id="3.30.450.20">
    <property type="entry name" value="PAS domain"/>
    <property type="match status" value="8"/>
</dbReference>